<feature type="domain" description="Lipocalin-like" evidence="2">
    <location>
        <begin position="28"/>
        <end position="152"/>
    </location>
</feature>
<dbReference type="InterPro" id="IPR024311">
    <property type="entry name" value="Lipocalin-like"/>
</dbReference>
<feature type="signal peptide" evidence="1">
    <location>
        <begin position="1"/>
        <end position="21"/>
    </location>
</feature>
<keyword evidence="4" id="KW-1185">Reference proteome</keyword>
<dbReference type="Proteomes" id="UP000811255">
    <property type="component" value="Unassembled WGS sequence"/>
</dbReference>
<sequence length="159" mass="17340">MNLPPVILSLLLAGCSAAAPAPNENPLVGAWDLHEYSDTPEGGAPIHAFGNPPVGLFVFTDDGHVSISFMRNPPGEDEAFVDPDPDTCIPAWYCSYFGTYEYDPAGQSWTAHVMGGNIPSYVGTDQTRDFVIKGDTMTIADTYEVNGVRYQAKRVLRRR</sequence>
<evidence type="ECO:0000259" key="2">
    <source>
        <dbReference type="Pfam" id="PF13924"/>
    </source>
</evidence>
<gene>
    <name evidence="3" type="ORF">KK137_06660</name>
</gene>
<protein>
    <submittedName>
        <fullName evidence="3">Lipocalin-like domain-containing protein</fullName>
    </submittedName>
</protein>
<dbReference type="Pfam" id="PF13924">
    <property type="entry name" value="Lipocalin_5"/>
    <property type="match status" value="1"/>
</dbReference>
<accession>A0ABS5W3F5</accession>
<reference evidence="3 4" key="1">
    <citation type="submission" date="2021-05" db="EMBL/GenBank/DDBJ databases">
        <title>Croceibacterium sp. LX-88 genome sequence.</title>
        <authorList>
            <person name="Luo X."/>
        </authorList>
    </citation>
    <scope>NUCLEOTIDE SEQUENCE [LARGE SCALE GENOMIC DNA]</scope>
    <source>
        <strain evidence="3 4">LX-88</strain>
    </source>
</reference>
<evidence type="ECO:0000256" key="1">
    <source>
        <dbReference type="SAM" id="SignalP"/>
    </source>
</evidence>
<evidence type="ECO:0000313" key="3">
    <source>
        <dbReference type="EMBL" id="MBT2134011.1"/>
    </source>
</evidence>
<organism evidence="3 4">
    <name type="scientific">Croceibacterium selenioxidans</name>
    <dbReference type="NCBI Taxonomy" id="2838833"/>
    <lineage>
        <taxon>Bacteria</taxon>
        <taxon>Pseudomonadati</taxon>
        <taxon>Pseudomonadota</taxon>
        <taxon>Alphaproteobacteria</taxon>
        <taxon>Sphingomonadales</taxon>
        <taxon>Erythrobacteraceae</taxon>
        <taxon>Croceibacterium</taxon>
    </lineage>
</organism>
<name>A0ABS5W3F5_9SPHN</name>
<comment type="caution">
    <text evidence="3">The sequence shown here is derived from an EMBL/GenBank/DDBJ whole genome shotgun (WGS) entry which is preliminary data.</text>
</comment>
<keyword evidence="1" id="KW-0732">Signal</keyword>
<proteinExistence type="predicted"/>
<dbReference type="EMBL" id="JAHFVK010000001">
    <property type="protein sequence ID" value="MBT2134011.1"/>
    <property type="molecule type" value="Genomic_DNA"/>
</dbReference>
<evidence type="ECO:0000313" key="4">
    <source>
        <dbReference type="Proteomes" id="UP000811255"/>
    </source>
</evidence>
<feature type="chain" id="PRO_5047408881" evidence="1">
    <location>
        <begin position="22"/>
        <end position="159"/>
    </location>
</feature>
<dbReference type="RefSeq" id="WP_214535372.1">
    <property type="nucleotide sequence ID" value="NZ_JAHFVK010000001.1"/>
</dbReference>